<dbReference type="Pfam" id="PF03029">
    <property type="entry name" value="ATP_bind_1"/>
    <property type="match status" value="1"/>
</dbReference>
<comment type="subcellular location">
    <subcellularLocation>
        <location evidence="7">Cytoplasm</location>
    </subcellularLocation>
    <subcellularLocation>
        <location evidence="7">Nucleus</location>
    </subcellularLocation>
</comment>
<reference evidence="10" key="2">
    <citation type="submission" date="2020-11" db="EMBL/GenBank/DDBJ databases">
        <authorList>
            <person name="McCartney M.A."/>
            <person name="Auch B."/>
            <person name="Kono T."/>
            <person name="Mallez S."/>
            <person name="Becker A."/>
            <person name="Gohl D.M."/>
            <person name="Silverstein K.A.T."/>
            <person name="Koren S."/>
            <person name="Bechman K.B."/>
            <person name="Herman A."/>
            <person name="Abrahante J.E."/>
            <person name="Garbe J."/>
        </authorList>
    </citation>
    <scope>NUCLEOTIDE SEQUENCE</scope>
    <source>
        <strain evidence="10">Duluth1</strain>
        <tissue evidence="10">Whole animal</tissue>
    </source>
</reference>
<dbReference type="InterPro" id="IPR030230">
    <property type="entry name" value="Gpn1/Npa3/XAB1"/>
</dbReference>
<reference evidence="10" key="1">
    <citation type="journal article" date="2019" name="bioRxiv">
        <title>The Genome of the Zebra Mussel, Dreissena polymorpha: A Resource for Invasive Species Research.</title>
        <authorList>
            <person name="McCartney M.A."/>
            <person name="Auch B."/>
            <person name="Kono T."/>
            <person name="Mallez S."/>
            <person name="Zhang Y."/>
            <person name="Obille A."/>
            <person name="Becker A."/>
            <person name="Abrahante J.E."/>
            <person name="Garbe J."/>
            <person name="Badalamenti J.P."/>
            <person name="Herman A."/>
            <person name="Mangelson H."/>
            <person name="Liachko I."/>
            <person name="Sullivan S."/>
            <person name="Sone E.D."/>
            <person name="Koren S."/>
            <person name="Silverstein K.A.T."/>
            <person name="Beckman K.B."/>
            <person name="Gohl D.M."/>
        </authorList>
    </citation>
    <scope>NUCLEOTIDE SEQUENCE</scope>
    <source>
        <strain evidence="10">Duluth1</strain>
        <tissue evidence="10">Whole animal</tissue>
    </source>
</reference>
<dbReference type="GO" id="GO:0005525">
    <property type="term" value="F:GTP binding"/>
    <property type="evidence" value="ECO:0007669"/>
    <property type="project" value="UniProtKB-KW"/>
</dbReference>
<name>A0A9D4R739_DREPO</name>
<dbReference type="PANTHER" id="PTHR21231:SF8">
    <property type="entry name" value="GPN-LOOP GTPASE 1"/>
    <property type="match status" value="1"/>
</dbReference>
<dbReference type="EMBL" id="JAIWYP010000003">
    <property type="protein sequence ID" value="KAH3857536.1"/>
    <property type="molecule type" value="Genomic_DNA"/>
</dbReference>
<feature type="region of interest" description="Disordered" evidence="8">
    <location>
        <begin position="319"/>
        <end position="364"/>
    </location>
</feature>
<evidence type="ECO:0000256" key="2">
    <source>
        <dbReference type="ARBA" id="ARBA00022490"/>
    </source>
</evidence>
<accession>A0A9D4R739</accession>
<comment type="subunit">
    <text evidence="7">Binds to RNA polymerase II.</text>
</comment>
<evidence type="ECO:0000256" key="7">
    <source>
        <dbReference type="RuleBase" id="RU365059"/>
    </source>
</evidence>
<dbReference type="SMART" id="SM00382">
    <property type="entry name" value="AAA"/>
    <property type="match status" value="1"/>
</dbReference>
<evidence type="ECO:0000256" key="8">
    <source>
        <dbReference type="SAM" id="MobiDB-lite"/>
    </source>
</evidence>
<protein>
    <recommendedName>
        <fullName evidence="7">GPN-loop GTPase</fullName>
        <ecNumber evidence="7">3.6.5.-</ecNumber>
    </recommendedName>
</protein>
<keyword evidence="6 7" id="KW-0342">GTP-binding</keyword>
<dbReference type="Gene3D" id="3.40.50.300">
    <property type="entry name" value="P-loop containing nucleotide triphosphate hydrolases"/>
    <property type="match status" value="1"/>
</dbReference>
<feature type="compositionally biased region" description="Basic and acidic residues" evidence="8">
    <location>
        <begin position="349"/>
        <end position="364"/>
    </location>
</feature>
<sequence length="390" mass="44182">MAKQDDGISRVFENKVTDTENDTSVSDLQSDDKPTCIIVLGMAGSGKTTFVQRIVAQLHTNRIPPYVINLDPAVHEVPFPANIDIRDTVNYKEVMKQYGLGPNGGIVTSLNLFATRFDQVMQFIDKKKKSECKHIIIDTPGQIEVFTWSASGSIITEALASSFPTVVVYVMDTSRSVSPVTFMSNMTYACSILYKTKLPFIVAMNKIDIVSNKFAVEWMTDFESFQDALEHETSYTSNLTRSMSLVLDEFYATLKSVGVSAVTGEGVEKFFTLVDEAAEEYRKEYKPMLDKRKQDLEKKGVERQADELSRVVQDREAELAETEGLRQQTSKLSINPSVAMGDDEDSDDEFRHDEPIDVDEAREYESFKRYLDMQKSRQQQKYETQKPDNT</sequence>
<feature type="compositionally biased region" description="Basic and acidic residues" evidence="8">
    <location>
        <begin position="1"/>
        <end position="18"/>
    </location>
</feature>
<keyword evidence="4 7" id="KW-0547">Nucleotide-binding</keyword>
<gene>
    <name evidence="10" type="ORF">DPMN_100146</name>
</gene>
<dbReference type="CDD" id="cd17870">
    <property type="entry name" value="GPN1"/>
    <property type="match status" value="1"/>
</dbReference>
<dbReference type="EC" id="3.6.5.-" evidence="7"/>
<dbReference type="InterPro" id="IPR027417">
    <property type="entry name" value="P-loop_NTPase"/>
</dbReference>
<proteinExistence type="inferred from homology"/>
<evidence type="ECO:0000313" key="11">
    <source>
        <dbReference type="Proteomes" id="UP000828390"/>
    </source>
</evidence>
<dbReference type="GO" id="GO:0005634">
    <property type="term" value="C:nucleus"/>
    <property type="evidence" value="ECO:0007669"/>
    <property type="project" value="UniProtKB-SubCell"/>
</dbReference>
<feature type="domain" description="AAA+ ATPase" evidence="9">
    <location>
        <begin position="33"/>
        <end position="198"/>
    </location>
</feature>
<feature type="region of interest" description="Disordered" evidence="8">
    <location>
        <begin position="1"/>
        <end position="28"/>
    </location>
</feature>
<keyword evidence="5 7" id="KW-0378">Hydrolase</keyword>
<keyword evidence="11" id="KW-1185">Reference proteome</keyword>
<evidence type="ECO:0000256" key="3">
    <source>
        <dbReference type="ARBA" id="ARBA00022553"/>
    </source>
</evidence>
<evidence type="ECO:0000313" key="10">
    <source>
        <dbReference type="EMBL" id="KAH3857536.1"/>
    </source>
</evidence>
<dbReference type="InterPro" id="IPR004130">
    <property type="entry name" value="Gpn"/>
</dbReference>
<evidence type="ECO:0000256" key="4">
    <source>
        <dbReference type="ARBA" id="ARBA00022741"/>
    </source>
</evidence>
<evidence type="ECO:0000259" key="9">
    <source>
        <dbReference type="SMART" id="SM00382"/>
    </source>
</evidence>
<dbReference type="InterPro" id="IPR003593">
    <property type="entry name" value="AAA+_ATPase"/>
</dbReference>
<dbReference type="SUPFAM" id="SSF52540">
    <property type="entry name" value="P-loop containing nucleoside triphosphate hydrolases"/>
    <property type="match status" value="1"/>
</dbReference>
<keyword evidence="3" id="KW-0597">Phosphoprotein</keyword>
<dbReference type="PANTHER" id="PTHR21231">
    <property type="entry name" value="XPA-BINDING PROTEIN 1-RELATED"/>
    <property type="match status" value="1"/>
</dbReference>
<evidence type="ECO:0000256" key="1">
    <source>
        <dbReference type="ARBA" id="ARBA00005290"/>
    </source>
</evidence>
<dbReference type="AlphaFoldDB" id="A0A9D4R739"/>
<organism evidence="10 11">
    <name type="scientific">Dreissena polymorpha</name>
    <name type="common">Zebra mussel</name>
    <name type="synonym">Mytilus polymorpha</name>
    <dbReference type="NCBI Taxonomy" id="45954"/>
    <lineage>
        <taxon>Eukaryota</taxon>
        <taxon>Metazoa</taxon>
        <taxon>Spiralia</taxon>
        <taxon>Lophotrochozoa</taxon>
        <taxon>Mollusca</taxon>
        <taxon>Bivalvia</taxon>
        <taxon>Autobranchia</taxon>
        <taxon>Heteroconchia</taxon>
        <taxon>Euheterodonta</taxon>
        <taxon>Imparidentia</taxon>
        <taxon>Neoheterodontei</taxon>
        <taxon>Myida</taxon>
        <taxon>Dreissenoidea</taxon>
        <taxon>Dreissenidae</taxon>
        <taxon>Dreissena</taxon>
    </lineage>
</organism>
<comment type="caution">
    <text evidence="10">The sequence shown here is derived from an EMBL/GenBank/DDBJ whole genome shotgun (WGS) entry which is preliminary data.</text>
</comment>
<comment type="similarity">
    <text evidence="1 7">Belongs to the GPN-loop GTPase family.</text>
</comment>
<dbReference type="OrthoDB" id="243313at2759"/>
<dbReference type="GO" id="GO:0005737">
    <property type="term" value="C:cytoplasm"/>
    <property type="evidence" value="ECO:0007669"/>
    <property type="project" value="UniProtKB-SubCell"/>
</dbReference>
<dbReference type="Proteomes" id="UP000828390">
    <property type="component" value="Unassembled WGS sequence"/>
</dbReference>
<evidence type="ECO:0000256" key="6">
    <source>
        <dbReference type="ARBA" id="ARBA00023134"/>
    </source>
</evidence>
<dbReference type="GO" id="GO:0003924">
    <property type="term" value="F:GTPase activity"/>
    <property type="evidence" value="ECO:0007669"/>
    <property type="project" value="InterPro"/>
</dbReference>
<evidence type="ECO:0000256" key="5">
    <source>
        <dbReference type="ARBA" id="ARBA00022801"/>
    </source>
</evidence>
<feature type="compositionally biased region" description="Polar residues" evidence="8">
    <location>
        <begin position="325"/>
        <end position="336"/>
    </location>
</feature>
<keyword evidence="2 7" id="KW-0963">Cytoplasm</keyword>
<dbReference type="FunFam" id="3.40.50.300:FF:000579">
    <property type="entry name" value="GPN-loop GTPase"/>
    <property type="match status" value="1"/>
</dbReference>
<comment type="function">
    <text evidence="7">Small GTPase required for proper nuclear import of RNA polymerase II (RNAPII). May act at an RNAP assembly step prior to nuclear import.</text>
</comment>